<feature type="region of interest" description="Disordered" evidence="2">
    <location>
        <begin position="644"/>
        <end position="697"/>
    </location>
</feature>
<feature type="domain" description="PH" evidence="3">
    <location>
        <begin position="93"/>
        <end position="193"/>
    </location>
</feature>
<dbReference type="InterPro" id="IPR026111">
    <property type="entry name" value="Abra"/>
</dbReference>
<dbReference type="PANTHER" id="PTHR22739">
    <property type="entry name" value="STRIATED MUSCLE ACTIVATOR OF RHO-DEPENDENT SIGNALING-RELATED"/>
    <property type="match status" value="1"/>
</dbReference>
<feature type="compositionally biased region" description="Basic and acidic residues" evidence="2">
    <location>
        <begin position="656"/>
        <end position="676"/>
    </location>
</feature>
<proteinExistence type="predicted"/>
<feature type="compositionally biased region" description="Basic residues" evidence="2">
    <location>
        <begin position="247"/>
        <end position="271"/>
    </location>
</feature>
<dbReference type="PANTHER" id="PTHR22739:SF7">
    <property type="entry name" value="EG:152A3.3 PROTEIN-RELATED"/>
    <property type="match status" value="1"/>
</dbReference>
<feature type="coiled-coil region" evidence="1">
    <location>
        <begin position="331"/>
        <end position="390"/>
    </location>
</feature>
<keyword evidence="1" id="KW-0175">Coiled coil</keyword>
<dbReference type="PROSITE" id="PS50003">
    <property type="entry name" value="PH_DOMAIN"/>
    <property type="match status" value="1"/>
</dbReference>
<dbReference type="EMBL" id="CAXAMM010043385">
    <property type="protein sequence ID" value="CAK9109838.1"/>
    <property type="molecule type" value="Genomic_DNA"/>
</dbReference>
<dbReference type="Gene3D" id="2.30.29.30">
    <property type="entry name" value="Pleckstrin-homology domain (PH domain)/Phosphotyrosine-binding domain (PTB)"/>
    <property type="match status" value="1"/>
</dbReference>
<name>A0ABP0SBW2_9DINO</name>
<reference evidence="4 5" key="1">
    <citation type="submission" date="2024-02" db="EMBL/GenBank/DDBJ databases">
        <authorList>
            <person name="Chen Y."/>
            <person name="Shah S."/>
            <person name="Dougan E. K."/>
            <person name="Thang M."/>
            <person name="Chan C."/>
        </authorList>
    </citation>
    <scope>NUCLEOTIDE SEQUENCE [LARGE SCALE GENOMIC DNA]</scope>
</reference>
<feature type="compositionally biased region" description="Low complexity" evidence="2">
    <location>
        <begin position="600"/>
        <end position="619"/>
    </location>
</feature>
<dbReference type="Proteomes" id="UP001642464">
    <property type="component" value="Unassembled WGS sequence"/>
</dbReference>
<protein>
    <submittedName>
        <fullName evidence="4">Actin-binding Rho-activating protein (MS1) (Striated muscle activator of Rho-dependent signaling) (STARS)</fullName>
    </submittedName>
</protein>
<comment type="caution">
    <text evidence="4">The sequence shown here is derived from an EMBL/GenBank/DDBJ whole genome shotgun (WGS) entry which is preliminary data.</text>
</comment>
<feature type="compositionally biased region" description="Polar residues" evidence="2">
    <location>
        <begin position="550"/>
        <end position="564"/>
    </location>
</feature>
<evidence type="ECO:0000313" key="5">
    <source>
        <dbReference type="Proteomes" id="UP001642464"/>
    </source>
</evidence>
<dbReference type="CDD" id="cd00821">
    <property type="entry name" value="PH"/>
    <property type="match status" value="1"/>
</dbReference>
<keyword evidence="5" id="KW-1185">Reference proteome</keyword>
<feature type="compositionally biased region" description="Basic residues" evidence="2">
    <location>
        <begin position="580"/>
        <end position="590"/>
    </location>
</feature>
<dbReference type="InterPro" id="IPR001849">
    <property type="entry name" value="PH_domain"/>
</dbReference>
<feature type="compositionally biased region" description="Acidic residues" evidence="2">
    <location>
        <begin position="677"/>
        <end position="697"/>
    </location>
</feature>
<feature type="region of interest" description="Disordered" evidence="2">
    <location>
        <begin position="469"/>
        <end position="627"/>
    </location>
</feature>
<dbReference type="SMART" id="SM01283">
    <property type="entry name" value="Costars"/>
    <property type="match status" value="1"/>
</dbReference>
<dbReference type="Pfam" id="PF14705">
    <property type="entry name" value="Costars"/>
    <property type="match status" value="1"/>
</dbReference>
<sequence>MAVNSEFKSKWERLEGGFASSVENLKELRELVAKGIVSQEIYDEFHGYVVTGGLSDKDLRKLERQGSSILDRALEMAKIKRPLPRQVSAAHRPPVMEGFLWKRAIRSGRNWKRRYVRLYHDRIEYFGKKKDITPRGRIQISKDCYVADSIFRRIKNVREHGFMVSDFQSSYYLAATSADSKLHWMQTIRRVISQLQEHDKEKDLPMLLDRPARSKSVVARDSKKRMSNYRKSLSKLEGAEKGSARSSTRRQQRKGLRKSKSKHRHSKKKQKPKDVQTAKDEGEDEDEGPRITDADAEAEAILRRQREREAEEEAAQELARAPMLALATAQQQEADEEAEHLRVAAEEAEAASVAADLANVVAQGHEDEILAEEEALKEQLQEALEDGDTDRVEELRATWRGTKERLVEIEATIARTAAERAEADEIAERNRRRAARIEEEQAFAAQLDAVDQAIRKAEELAAVAEEARLKAEAAAVHRGPIGTPQDSSDEDQDPDSDVEERLRAQATVPQYDNGRHVRFAQGDPATSGDAARGAPGKQKEHDVKFDPEARSSQVLQALRLTSATGDERRAVDRIADQKRLSPRRMARQRKPTAPERRRSSASSKASSVSSSRSETSRGPGESGGWFGSLVQKARAGIDQMLRPNQQQQAMGGDDEVPVHDDRNESDDHLNALLHDDEHDDEEYAEEEEEGGDEDPENVDVEAAKLKRRDSATALWIASEIERLIECIHDLGDKDAKGRSVATFEQINVIYEDINASLMGILLRAKRAGKVHYKGEILFRDTDGDVVITVLEEKH</sequence>
<feature type="compositionally biased region" description="Basic and acidic residues" evidence="2">
    <location>
        <begin position="537"/>
        <end position="549"/>
    </location>
</feature>
<dbReference type="Gene3D" id="1.10.10.1540">
    <property type="entry name" value="Costar domain"/>
    <property type="match status" value="1"/>
</dbReference>
<evidence type="ECO:0000256" key="2">
    <source>
        <dbReference type="SAM" id="MobiDB-lite"/>
    </source>
</evidence>
<organism evidence="4 5">
    <name type="scientific">Durusdinium trenchii</name>
    <dbReference type="NCBI Taxonomy" id="1381693"/>
    <lineage>
        <taxon>Eukaryota</taxon>
        <taxon>Sar</taxon>
        <taxon>Alveolata</taxon>
        <taxon>Dinophyceae</taxon>
        <taxon>Suessiales</taxon>
        <taxon>Symbiodiniaceae</taxon>
        <taxon>Durusdinium</taxon>
    </lineage>
</organism>
<dbReference type="InterPro" id="IPR011993">
    <property type="entry name" value="PH-like_dom_sf"/>
</dbReference>
<evidence type="ECO:0000256" key="1">
    <source>
        <dbReference type="SAM" id="Coils"/>
    </source>
</evidence>
<accession>A0ABP0SBW2</accession>
<evidence type="ECO:0000313" key="4">
    <source>
        <dbReference type="EMBL" id="CAK9109838.1"/>
    </source>
</evidence>
<feature type="region of interest" description="Disordered" evidence="2">
    <location>
        <begin position="214"/>
        <end position="296"/>
    </location>
</feature>
<dbReference type="InterPro" id="IPR027817">
    <property type="entry name" value="Costars_dom"/>
</dbReference>
<dbReference type="Pfam" id="PF00169">
    <property type="entry name" value="PH"/>
    <property type="match status" value="1"/>
</dbReference>
<dbReference type="InterPro" id="IPR038095">
    <property type="entry name" value="Costars_sf"/>
</dbReference>
<dbReference type="SMART" id="SM00233">
    <property type="entry name" value="PH"/>
    <property type="match status" value="1"/>
</dbReference>
<dbReference type="SUPFAM" id="SSF50729">
    <property type="entry name" value="PH domain-like"/>
    <property type="match status" value="1"/>
</dbReference>
<feature type="compositionally biased region" description="Basic and acidic residues" evidence="2">
    <location>
        <begin position="565"/>
        <end position="579"/>
    </location>
</feature>
<evidence type="ECO:0000259" key="3">
    <source>
        <dbReference type="PROSITE" id="PS50003"/>
    </source>
</evidence>
<gene>
    <name evidence="4" type="ORF">SCF082_LOCUS51032</name>
</gene>
<feature type="compositionally biased region" description="Acidic residues" evidence="2">
    <location>
        <begin position="487"/>
        <end position="498"/>
    </location>
</feature>